<organism evidence="2 3">
    <name type="scientific">Caballeronia choica</name>
    <dbReference type="NCBI Taxonomy" id="326476"/>
    <lineage>
        <taxon>Bacteria</taxon>
        <taxon>Pseudomonadati</taxon>
        <taxon>Pseudomonadota</taxon>
        <taxon>Betaproteobacteria</taxon>
        <taxon>Burkholderiales</taxon>
        <taxon>Burkholderiaceae</taxon>
        <taxon>Caballeronia</taxon>
    </lineage>
</organism>
<accession>A0A158JW52</accession>
<keyword evidence="3" id="KW-1185">Reference proteome</keyword>
<reference evidence="2" key="1">
    <citation type="submission" date="2016-01" db="EMBL/GenBank/DDBJ databases">
        <authorList>
            <person name="Peeters C."/>
        </authorList>
    </citation>
    <scope>NUCLEOTIDE SEQUENCE [LARGE SCALE GENOMIC DNA]</scope>
    <source>
        <strain evidence="2">LMG 22940</strain>
    </source>
</reference>
<dbReference type="AlphaFoldDB" id="A0A158JW52"/>
<dbReference type="Proteomes" id="UP000054770">
    <property type="component" value="Unassembled WGS sequence"/>
</dbReference>
<dbReference type="EMBL" id="FCON02000050">
    <property type="protein sequence ID" value="SAL72510.1"/>
    <property type="molecule type" value="Genomic_DNA"/>
</dbReference>
<keyword evidence="1" id="KW-1133">Transmembrane helix</keyword>
<dbReference type="InterPro" id="IPR025961">
    <property type="entry name" value="Metal_resist"/>
</dbReference>
<protein>
    <submittedName>
        <fullName evidence="2">Integral membrane protein</fullName>
    </submittedName>
</protein>
<comment type="caution">
    <text evidence="2">The sequence shown here is derived from an EMBL/GenBank/DDBJ whole genome shotgun (WGS) entry which is preliminary data.</text>
</comment>
<proteinExistence type="predicted"/>
<name>A0A158JW52_9BURK</name>
<evidence type="ECO:0000313" key="3">
    <source>
        <dbReference type="Proteomes" id="UP000054770"/>
    </source>
</evidence>
<feature type="transmembrane region" description="Helical" evidence="1">
    <location>
        <begin position="9"/>
        <end position="32"/>
    </location>
</feature>
<sequence>MTPRTLKTLLVVSLVVNVFLLGSIAGGAYRWFANERAVAAEQRGLRFAASELSDERQRQLREALRDTRRDAQPLIRAARDGRRDLVRILSAPQLDRDALDAALASTREADSALRAQIESTVAGFAATLTPDERLKLVDAMERRGPLRAAIPPQKK</sequence>
<keyword evidence="1" id="KW-0812">Transmembrane</keyword>
<dbReference type="RefSeq" id="WP_087646360.1">
    <property type="nucleotide sequence ID" value="NZ_FCON02000050.1"/>
</dbReference>
<gene>
    <name evidence="2" type="ORF">AWB68_04278</name>
</gene>
<keyword evidence="1" id="KW-0472">Membrane</keyword>
<evidence type="ECO:0000256" key="1">
    <source>
        <dbReference type="SAM" id="Phobius"/>
    </source>
</evidence>
<dbReference type="OrthoDB" id="8636739at2"/>
<evidence type="ECO:0000313" key="2">
    <source>
        <dbReference type="EMBL" id="SAL72510.1"/>
    </source>
</evidence>
<dbReference type="Gene3D" id="1.20.120.1490">
    <property type="match status" value="1"/>
</dbReference>
<dbReference type="Pfam" id="PF13801">
    <property type="entry name" value="Metal_resist"/>
    <property type="match status" value="1"/>
</dbReference>